<reference evidence="2" key="1">
    <citation type="submission" date="2016-11" db="EMBL/GenBank/DDBJ databases">
        <title>The genome of Nicotiana attenuata.</title>
        <authorList>
            <person name="Xu S."/>
            <person name="Brockmoeller T."/>
            <person name="Gaquerel E."/>
            <person name="Navarro A."/>
            <person name="Kuhl H."/>
            <person name="Gase K."/>
            <person name="Ling Z."/>
            <person name="Zhou W."/>
            <person name="Kreitzer C."/>
            <person name="Stanke M."/>
            <person name="Tang H."/>
            <person name="Lyons E."/>
            <person name="Pandey P."/>
            <person name="Pandey S.P."/>
            <person name="Timmermann B."/>
            <person name="Baldwin I.T."/>
        </authorList>
    </citation>
    <scope>NUCLEOTIDE SEQUENCE [LARGE SCALE GENOMIC DNA]</scope>
    <source>
        <strain evidence="2">UT</strain>
    </source>
</reference>
<evidence type="ECO:0000313" key="2">
    <source>
        <dbReference type="EMBL" id="OIT19474.1"/>
    </source>
</evidence>
<proteinExistence type="predicted"/>
<gene>
    <name evidence="2" type="ORF">A4A49_41161</name>
</gene>
<name>A0A1J6JNV1_NICAT</name>
<organism evidence="2 3">
    <name type="scientific">Nicotiana attenuata</name>
    <name type="common">Coyote tobacco</name>
    <dbReference type="NCBI Taxonomy" id="49451"/>
    <lineage>
        <taxon>Eukaryota</taxon>
        <taxon>Viridiplantae</taxon>
        <taxon>Streptophyta</taxon>
        <taxon>Embryophyta</taxon>
        <taxon>Tracheophyta</taxon>
        <taxon>Spermatophyta</taxon>
        <taxon>Magnoliopsida</taxon>
        <taxon>eudicotyledons</taxon>
        <taxon>Gunneridae</taxon>
        <taxon>Pentapetalae</taxon>
        <taxon>asterids</taxon>
        <taxon>lamiids</taxon>
        <taxon>Solanales</taxon>
        <taxon>Solanaceae</taxon>
        <taxon>Nicotianoideae</taxon>
        <taxon>Nicotianeae</taxon>
        <taxon>Nicotiana</taxon>
    </lineage>
</organism>
<dbReference type="AlphaFoldDB" id="A0A1J6JNV1"/>
<comment type="caution">
    <text evidence="2">The sequence shown here is derived from an EMBL/GenBank/DDBJ whole genome shotgun (WGS) entry which is preliminary data.</text>
</comment>
<dbReference type="Gramene" id="OIT19474">
    <property type="protein sequence ID" value="OIT19474"/>
    <property type="gene ID" value="A4A49_41161"/>
</dbReference>
<feature type="region of interest" description="Disordered" evidence="1">
    <location>
        <begin position="46"/>
        <end position="68"/>
    </location>
</feature>
<dbReference type="Proteomes" id="UP000187609">
    <property type="component" value="Unassembled WGS sequence"/>
</dbReference>
<dbReference type="EMBL" id="MJEQ01007161">
    <property type="protein sequence ID" value="OIT19474.1"/>
    <property type="molecule type" value="Genomic_DNA"/>
</dbReference>
<evidence type="ECO:0000313" key="3">
    <source>
        <dbReference type="Proteomes" id="UP000187609"/>
    </source>
</evidence>
<accession>A0A1J6JNV1</accession>
<sequence>MASPNSSINVQETISTIEVVVVVPLYATTAAMENIMVEEPLVLTRGNRGRKPPKMVEEGPSAPIDTNRAVPTTSSFTILVPAPARKGKAAKASGKGKKEQEEPTTSEVLLKMLHLFCLVGCRNNIPERLIETFLLTLQIKHLLEVLIDCAWEGKAQDEPEEEGLPLSSDSLNVFVKDDDLPESLLRRRSGKEPMVPEEEDMMLLSDYFDEVATVSRKEL</sequence>
<evidence type="ECO:0000256" key="1">
    <source>
        <dbReference type="SAM" id="MobiDB-lite"/>
    </source>
</evidence>
<protein>
    <submittedName>
        <fullName evidence="2">Uncharacterized protein</fullName>
    </submittedName>
</protein>
<keyword evidence="3" id="KW-1185">Reference proteome</keyword>